<gene>
    <name evidence="2" type="ORF">AB675_1240</name>
</gene>
<organism evidence="2 3">
    <name type="scientific">Cyphellophora attinorum</name>
    <dbReference type="NCBI Taxonomy" id="1664694"/>
    <lineage>
        <taxon>Eukaryota</taxon>
        <taxon>Fungi</taxon>
        <taxon>Dikarya</taxon>
        <taxon>Ascomycota</taxon>
        <taxon>Pezizomycotina</taxon>
        <taxon>Eurotiomycetes</taxon>
        <taxon>Chaetothyriomycetidae</taxon>
        <taxon>Chaetothyriales</taxon>
        <taxon>Cyphellophoraceae</taxon>
        <taxon>Cyphellophora</taxon>
    </lineage>
</organism>
<feature type="compositionally biased region" description="Basic and acidic residues" evidence="1">
    <location>
        <begin position="151"/>
        <end position="172"/>
    </location>
</feature>
<evidence type="ECO:0000256" key="1">
    <source>
        <dbReference type="SAM" id="MobiDB-lite"/>
    </source>
</evidence>
<accession>A0A0N1NWR3</accession>
<dbReference type="VEuPathDB" id="FungiDB:AB675_1240"/>
<dbReference type="Proteomes" id="UP000038010">
    <property type="component" value="Unassembled WGS sequence"/>
</dbReference>
<feature type="region of interest" description="Disordered" evidence="1">
    <location>
        <begin position="130"/>
        <end position="179"/>
    </location>
</feature>
<dbReference type="AlphaFoldDB" id="A0A0N1NWR3"/>
<feature type="compositionally biased region" description="Polar residues" evidence="1">
    <location>
        <begin position="102"/>
        <end position="111"/>
    </location>
</feature>
<dbReference type="RefSeq" id="XP_017995688.1">
    <property type="nucleotide sequence ID" value="XM_018141116.1"/>
</dbReference>
<feature type="region of interest" description="Disordered" evidence="1">
    <location>
        <begin position="51"/>
        <end position="112"/>
    </location>
</feature>
<feature type="compositionally biased region" description="Basic and acidic residues" evidence="1">
    <location>
        <begin position="130"/>
        <end position="141"/>
    </location>
</feature>
<evidence type="ECO:0000313" key="2">
    <source>
        <dbReference type="EMBL" id="KPI35725.1"/>
    </source>
</evidence>
<evidence type="ECO:0000313" key="3">
    <source>
        <dbReference type="Proteomes" id="UP000038010"/>
    </source>
</evidence>
<dbReference type="OrthoDB" id="4703at2759"/>
<dbReference type="GeneID" id="28732996"/>
<dbReference type="STRING" id="1664694.A0A0N1NWR3"/>
<protein>
    <submittedName>
        <fullName evidence="2">Uncharacterized protein</fullName>
    </submittedName>
</protein>
<feature type="region of interest" description="Disordered" evidence="1">
    <location>
        <begin position="285"/>
        <end position="308"/>
    </location>
</feature>
<keyword evidence="3" id="KW-1185">Reference proteome</keyword>
<feature type="region of interest" description="Disordered" evidence="1">
    <location>
        <begin position="197"/>
        <end position="221"/>
    </location>
</feature>
<name>A0A0N1NWR3_9EURO</name>
<proteinExistence type="predicted"/>
<dbReference type="EMBL" id="LFJN01000037">
    <property type="protein sequence ID" value="KPI35725.1"/>
    <property type="molecule type" value="Genomic_DNA"/>
</dbReference>
<comment type="caution">
    <text evidence="2">The sequence shown here is derived from an EMBL/GenBank/DDBJ whole genome shotgun (WGS) entry which is preliminary data.</text>
</comment>
<sequence>MSVHHPCVLMGNAGGEVSATNYLRSVLATKSRNRPGKGAWNLKVVRADWRENKGMSSGSTEKTEERADGDVAMTENGQIEVPSTAAGANDVPNPKSEHEPSTTDLYHSQPTRKGITRLVFGWRATPVEIGRHEQKDKERDAAIATNRGRPKKESPRPADGEREREAEQRKGANAEVNTSVSDLTADPAVSNALVQNANQSQGPQPPSIALTNTSPSQLDPKPAQIKATTEAIFEEEQAVTALAWSQDRRTAGWAAVGWGSGLVMVTDEKGKAEWEVAYEADLEVDLESDRLEDPPSSTSEPSMPPQDEVHRGHLFRRVRYSHLHVHHVRGIRRHVRLDLGSHHGGPLEHVRHHHGRLGP</sequence>
<reference evidence="2 3" key="1">
    <citation type="submission" date="2015-06" db="EMBL/GenBank/DDBJ databases">
        <title>Draft genome of the ant-associated black yeast Phialophora attae CBS 131958.</title>
        <authorList>
            <person name="Moreno L.F."/>
            <person name="Stielow B.J."/>
            <person name="de Hoog S."/>
            <person name="Vicente V.A."/>
            <person name="Weiss V.A."/>
            <person name="de Vries M."/>
            <person name="Cruz L.M."/>
            <person name="Souza E.M."/>
        </authorList>
    </citation>
    <scope>NUCLEOTIDE SEQUENCE [LARGE SCALE GENOMIC DNA]</scope>
    <source>
        <strain evidence="2 3">CBS 131958</strain>
    </source>
</reference>